<evidence type="ECO:0000256" key="2">
    <source>
        <dbReference type="ARBA" id="ARBA00023002"/>
    </source>
</evidence>
<feature type="domain" description="FAD-binding PCMH-type" evidence="5">
    <location>
        <begin position="123"/>
        <end position="305"/>
    </location>
</feature>
<feature type="chain" id="PRO_5043993967" description="FAD-binding PCMH-type domain-containing protein" evidence="4">
    <location>
        <begin position="20"/>
        <end position="585"/>
    </location>
</feature>
<dbReference type="EMBL" id="JBANMG010000002">
    <property type="protein sequence ID" value="KAK6956375.1"/>
    <property type="molecule type" value="Genomic_DNA"/>
</dbReference>
<dbReference type="InterPro" id="IPR050432">
    <property type="entry name" value="FAD-linked_Oxidoreductases_BP"/>
</dbReference>
<dbReference type="GO" id="GO:0071949">
    <property type="term" value="F:FAD binding"/>
    <property type="evidence" value="ECO:0007669"/>
    <property type="project" value="InterPro"/>
</dbReference>
<accession>A0AAX6MUS7</accession>
<feature type="signal peptide" evidence="4">
    <location>
        <begin position="1"/>
        <end position="19"/>
    </location>
</feature>
<dbReference type="Proteomes" id="UP001369815">
    <property type="component" value="Unassembled WGS sequence"/>
</dbReference>
<keyword evidence="2" id="KW-0560">Oxidoreductase</keyword>
<keyword evidence="7" id="KW-1185">Reference proteome</keyword>
<dbReference type="InterPro" id="IPR012951">
    <property type="entry name" value="BBE"/>
</dbReference>
<comment type="similarity">
    <text evidence="1">Belongs to the oxygen-dependent FAD-linked oxidoreductase family.</text>
</comment>
<sequence>MTALLRLLALTSAFAFSDAFPGQSKTGGRSSAAACKASPGSPEWPSADTWARFNQSTGGKLLHVAPPGAVCHPGELTYNAEQCTTIAQEWLTYDFSQDDPISNMWNQYNNDTCLPDPNAPCSPDGYPAYVVNATTAQDIKLSVDFARTHNVRIIVKSTGHDYQGRSQAPGALSIWTHHMQGLETHTSFQPQGCDFTIDGTAATVGPGSQLANLYEELGKIGQIIVGGNSKSVSVGGYLTGGGHSILAPRYGLGADQILEMEVVTPAGDIVVANECRNQDLFWAMRGGGGSTFGVMTSVTVTTYPSPKVVGATVTILSPEVNAPYYADLAGYLLSQFPYLDSKGISGYSIVSGNFTYFGSSASGTGMGGLFLLMDTQDVNDMTDIWAPIIEHVNKTWPEVTPVIETETYPQLQDWLGTHYDRGSAGTNTWVGSHLLDAEALTKDPAAVGEAFKVLEGRVFLVTGQGTKNAKPRGGSNSVNPTLRKTIAHAVTSSSFEPLNQTAKEEALAKVNAKVEPLRQLAPEMGAYLNENNPGEPNWQRSFWGDNYDRLLQIKRAVDPDDVFWCHPCVGNDRWEEVGYQLCRVE</sequence>
<dbReference type="GO" id="GO:0016491">
    <property type="term" value="F:oxidoreductase activity"/>
    <property type="evidence" value="ECO:0007669"/>
    <property type="project" value="UniProtKB-KW"/>
</dbReference>
<dbReference type="PROSITE" id="PS51387">
    <property type="entry name" value="FAD_PCMH"/>
    <property type="match status" value="1"/>
</dbReference>
<evidence type="ECO:0000256" key="1">
    <source>
        <dbReference type="ARBA" id="ARBA00005466"/>
    </source>
</evidence>
<evidence type="ECO:0000256" key="3">
    <source>
        <dbReference type="SAM" id="MobiDB-lite"/>
    </source>
</evidence>
<dbReference type="InterPro" id="IPR036318">
    <property type="entry name" value="FAD-bd_PCMH-like_sf"/>
</dbReference>
<dbReference type="Gene3D" id="3.30.465.10">
    <property type="match status" value="2"/>
</dbReference>
<evidence type="ECO:0000256" key="4">
    <source>
        <dbReference type="SAM" id="SignalP"/>
    </source>
</evidence>
<gene>
    <name evidence="6" type="ORF">Daesc_001652</name>
</gene>
<dbReference type="Pfam" id="PF08031">
    <property type="entry name" value="BBE"/>
    <property type="match status" value="1"/>
</dbReference>
<evidence type="ECO:0000313" key="6">
    <source>
        <dbReference type="EMBL" id="KAK6956375.1"/>
    </source>
</evidence>
<proteinExistence type="inferred from homology"/>
<dbReference type="SUPFAM" id="SSF56176">
    <property type="entry name" value="FAD-binding/transporter-associated domain-like"/>
    <property type="match status" value="1"/>
</dbReference>
<reference evidence="6 7" key="1">
    <citation type="journal article" date="2024" name="Front Chem Biol">
        <title>Unveiling the potential of Daldinia eschscholtzii MFLUCC 19-0629 through bioactivity and bioinformatics studies for enhanced sustainable agriculture production.</title>
        <authorList>
            <person name="Brooks S."/>
            <person name="Weaver J.A."/>
            <person name="Klomchit A."/>
            <person name="Alharthi S.A."/>
            <person name="Onlamun T."/>
            <person name="Nurani R."/>
            <person name="Vong T.K."/>
            <person name="Alberti F."/>
            <person name="Greco C."/>
        </authorList>
    </citation>
    <scope>NUCLEOTIDE SEQUENCE [LARGE SCALE GENOMIC DNA]</scope>
    <source>
        <strain evidence="6">MFLUCC 19-0629</strain>
    </source>
</reference>
<dbReference type="InterPro" id="IPR006093">
    <property type="entry name" value="Oxy_OxRdtase_FAD_BS"/>
</dbReference>
<dbReference type="InterPro" id="IPR006094">
    <property type="entry name" value="Oxid_FAD_bind_N"/>
</dbReference>
<comment type="caution">
    <text evidence="6">The sequence shown here is derived from an EMBL/GenBank/DDBJ whole genome shotgun (WGS) entry which is preliminary data.</text>
</comment>
<dbReference type="PANTHER" id="PTHR13878:SF91">
    <property type="entry name" value="FAD BINDING DOMAIN PROTEIN (AFU_ORTHOLOGUE AFUA_6G12070)-RELATED"/>
    <property type="match status" value="1"/>
</dbReference>
<organism evidence="6 7">
    <name type="scientific">Daldinia eschscholtzii</name>
    <dbReference type="NCBI Taxonomy" id="292717"/>
    <lineage>
        <taxon>Eukaryota</taxon>
        <taxon>Fungi</taxon>
        <taxon>Dikarya</taxon>
        <taxon>Ascomycota</taxon>
        <taxon>Pezizomycotina</taxon>
        <taxon>Sordariomycetes</taxon>
        <taxon>Xylariomycetidae</taxon>
        <taxon>Xylariales</taxon>
        <taxon>Hypoxylaceae</taxon>
        <taxon>Daldinia</taxon>
    </lineage>
</organism>
<feature type="region of interest" description="Disordered" evidence="3">
    <location>
        <begin position="21"/>
        <end position="44"/>
    </location>
</feature>
<dbReference type="AlphaFoldDB" id="A0AAX6MUS7"/>
<protein>
    <recommendedName>
        <fullName evidence="5">FAD-binding PCMH-type domain-containing protein</fullName>
    </recommendedName>
</protein>
<evidence type="ECO:0000259" key="5">
    <source>
        <dbReference type="PROSITE" id="PS51387"/>
    </source>
</evidence>
<dbReference type="InterPro" id="IPR016169">
    <property type="entry name" value="FAD-bd_PCMH_sub2"/>
</dbReference>
<dbReference type="Pfam" id="PF01565">
    <property type="entry name" value="FAD_binding_4"/>
    <property type="match status" value="1"/>
</dbReference>
<dbReference type="PROSITE" id="PS00862">
    <property type="entry name" value="OX2_COVAL_FAD"/>
    <property type="match status" value="1"/>
</dbReference>
<dbReference type="PANTHER" id="PTHR13878">
    <property type="entry name" value="GULONOLACTONE OXIDASE"/>
    <property type="match status" value="1"/>
</dbReference>
<name>A0AAX6MUS7_9PEZI</name>
<keyword evidence="4" id="KW-0732">Signal</keyword>
<evidence type="ECO:0000313" key="7">
    <source>
        <dbReference type="Proteomes" id="UP001369815"/>
    </source>
</evidence>
<dbReference type="InterPro" id="IPR016166">
    <property type="entry name" value="FAD-bd_PCMH"/>
</dbReference>